<comment type="caution">
    <text evidence="2">The sequence shown here is derived from an EMBL/GenBank/DDBJ whole genome shotgun (WGS) entry which is preliminary data.</text>
</comment>
<feature type="transmembrane region" description="Helical" evidence="1">
    <location>
        <begin position="6"/>
        <end position="24"/>
    </location>
</feature>
<evidence type="ECO:0000313" key="2">
    <source>
        <dbReference type="EMBL" id="MBB5697604.1"/>
    </source>
</evidence>
<keyword evidence="1" id="KW-0472">Membrane</keyword>
<organism evidence="2 3">
    <name type="scientific">Sphingomonas yantingensis</name>
    <dbReference type="NCBI Taxonomy" id="1241761"/>
    <lineage>
        <taxon>Bacteria</taxon>
        <taxon>Pseudomonadati</taxon>
        <taxon>Pseudomonadota</taxon>
        <taxon>Alphaproteobacteria</taxon>
        <taxon>Sphingomonadales</taxon>
        <taxon>Sphingomonadaceae</taxon>
        <taxon>Sphingomonas</taxon>
    </lineage>
</organism>
<keyword evidence="1" id="KW-1133">Transmembrane helix</keyword>
<dbReference type="Proteomes" id="UP000557739">
    <property type="component" value="Unassembled WGS sequence"/>
</dbReference>
<evidence type="ECO:0000256" key="1">
    <source>
        <dbReference type="SAM" id="Phobius"/>
    </source>
</evidence>
<proteinExistence type="predicted"/>
<feature type="transmembrane region" description="Helical" evidence="1">
    <location>
        <begin position="36"/>
        <end position="53"/>
    </location>
</feature>
<evidence type="ECO:0000313" key="3">
    <source>
        <dbReference type="Proteomes" id="UP000557739"/>
    </source>
</evidence>
<gene>
    <name evidence="2" type="ORF">FHR19_000929</name>
</gene>
<sequence>MAALFASGHAVDIVLAVIAAEFVLLVTRFGWPSGRALLRLLPGALMLLGLRAALVGAPWVWIALPVTASLPIHLLDLRAERPDSKRRPARSIRLS</sequence>
<accession>A0A7W9EH36</accession>
<name>A0A7W9EH36_9SPHN</name>
<keyword evidence="1" id="KW-0812">Transmembrane</keyword>
<dbReference type="RefSeq" id="WP_184024929.1">
    <property type="nucleotide sequence ID" value="NZ_JACIJJ010000001.1"/>
</dbReference>
<dbReference type="EMBL" id="JACIJJ010000001">
    <property type="protein sequence ID" value="MBB5697604.1"/>
    <property type="molecule type" value="Genomic_DNA"/>
</dbReference>
<keyword evidence="3" id="KW-1185">Reference proteome</keyword>
<reference evidence="2 3" key="1">
    <citation type="submission" date="2020-08" db="EMBL/GenBank/DDBJ databases">
        <title>Genomic Encyclopedia of Type Strains, Phase IV (KMG-IV): sequencing the most valuable type-strain genomes for metagenomic binning, comparative biology and taxonomic classification.</title>
        <authorList>
            <person name="Goeker M."/>
        </authorList>
    </citation>
    <scope>NUCLEOTIDE SEQUENCE [LARGE SCALE GENOMIC DNA]</scope>
    <source>
        <strain evidence="2 3">DSM 27244</strain>
    </source>
</reference>
<protein>
    <submittedName>
        <fullName evidence="2">Uncharacterized protein</fullName>
    </submittedName>
</protein>
<dbReference type="AlphaFoldDB" id="A0A7W9EH36"/>